<dbReference type="OrthoDB" id="5389400at2759"/>
<gene>
    <name evidence="1" type="ORF">GTA08_BOTSDO13651</name>
</gene>
<dbReference type="Proteomes" id="UP000572817">
    <property type="component" value="Unassembled WGS sequence"/>
</dbReference>
<name>A0A8H4J2C4_9PEZI</name>
<evidence type="ECO:0000313" key="1">
    <source>
        <dbReference type="EMBL" id="KAF4310639.1"/>
    </source>
</evidence>
<evidence type="ECO:0000313" key="2">
    <source>
        <dbReference type="Proteomes" id="UP000572817"/>
    </source>
</evidence>
<dbReference type="EMBL" id="WWBZ02000013">
    <property type="protein sequence ID" value="KAF4310639.1"/>
    <property type="molecule type" value="Genomic_DNA"/>
</dbReference>
<organism evidence="1 2">
    <name type="scientific">Botryosphaeria dothidea</name>
    <dbReference type="NCBI Taxonomy" id="55169"/>
    <lineage>
        <taxon>Eukaryota</taxon>
        <taxon>Fungi</taxon>
        <taxon>Dikarya</taxon>
        <taxon>Ascomycota</taxon>
        <taxon>Pezizomycotina</taxon>
        <taxon>Dothideomycetes</taxon>
        <taxon>Dothideomycetes incertae sedis</taxon>
        <taxon>Botryosphaeriales</taxon>
        <taxon>Botryosphaeriaceae</taxon>
        <taxon>Botryosphaeria</taxon>
    </lineage>
</organism>
<proteinExistence type="predicted"/>
<accession>A0A8H4J2C4</accession>
<comment type="caution">
    <text evidence="1">The sequence shown here is derived from an EMBL/GenBank/DDBJ whole genome shotgun (WGS) entry which is preliminary data.</text>
</comment>
<reference evidence="1" key="1">
    <citation type="submission" date="2020-04" db="EMBL/GenBank/DDBJ databases">
        <title>Genome Assembly and Annotation of Botryosphaeria dothidea sdau 11-99, a Latent Pathogen of Apple Fruit Ring Rot in China.</title>
        <authorList>
            <person name="Yu C."/>
            <person name="Diao Y."/>
            <person name="Lu Q."/>
            <person name="Zhao J."/>
            <person name="Cui S."/>
            <person name="Peng C."/>
            <person name="He B."/>
            <person name="Liu H."/>
        </authorList>
    </citation>
    <scope>NUCLEOTIDE SEQUENCE [LARGE SCALE GENOMIC DNA]</scope>
    <source>
        <strain evidence="1">Sdau11-99</strain>
    </source>
</reference>
<sequence>MPIKELLAALKELTTDNVLASTWIEASWTFGVQPNLKGIVDTVNILVQSGKWSQELLKLLSVVKSDLSDFASDLGVLNREWSAVLSTTPNEIWKGNIAGFFKSRFWHSEVEDTQIFSLGASSIDAPNTRLIQSQSSSDGKHVGCIKLRIPTNLLSRSTELLVEREAWLREHSTGWTIIYEIWSLKERCLAFEVQIPILDEDVETLLLEGLSQPCSGPDNLLRDPYILMSVSDFSFKFPVTISSDLKRILILSSFVALEDSESAHRSEKIAFDRVQPLGIRPFIPPVNVHTYSISDVAFKDDGRYVVGYICDLGGQKVSKIVKNVTEALNKLFKDEFGTSYQVSTHLSKRPDVPVTLGELATSSTLRTQQAGTMKFFRNSVSGQAEMSVLEQDGSANAVVLNTWAEDGSARTETLTRVPRSLMATKPTLAATSRIPTGNVIRLIWNSQAAVRYSFNPLDAGSVPPPLLLERRKEKIVTLHTTAEAIEPGDRPGLPFRVTQQQQLCSSQKRIGGADETEGLNISAAHSAARLSKRQRN</sequence>
<dbReference type="AlphaFoldDB" id="A0A8H4J2C4"/>
<protein>
    <submittedName>
        <fullName evidence="1">Uncharacterized protein</fullName>
    </submittedName>
</protein>
<keyword evidence="2" id="KW-1185">Reference proteome</keyword>